<feature type="chain" id="PRO_5040792640" evidence="2">
    <location>
        <begin position="27"/>
        <end position="306"/>
    </location>
</feature>
<dbReference type="AlphaFoldDB" id="A0A9W6TDY3"/>
<evidence type="ECO:0000256" key="2">
    <source>
        <dbReference type="SAM" id="SignalP"/>
    </source>
</evidence>
<feature type="signal peptide" evidence="2">
    <location>
        <begin position="1"/>
        <end position="26"/>
    </location>
</feature>
<reference evidence="3" key="1">
    <citation type="submission" date="2023-04" db="EMBL/GenBank/DDBJ databases">
        <title>Phytophthora lilii NBRC 32176.</title>
        <authorList>
            <person name="Ichikawa N."/>
            <person name="Sato H."/>
            <person name="Tonouchi N."/>
        </authorList>
    </citation>
    <scope>NUCLEOTIDE SEQUENCE</scope>
    <source>
        <strain evidence="3">NBRC 32176</strain>
    </source>
</reference>
<name>A0A9W6TDY3_9STRA</name>
<protein>
    <submittedName>
        <fullName evidence="3">Unnamed protein product</fullName>
    </submittedName>
</protein>
<dbReference type="EMBL" id="BSXW01000050">
    <property type="protein sequence ID" value="GMF10633.1"/>
    <property type="molecule type" value="Genomic_DNA"/>
</dbReference>
<accession>A0A9W6TDY3</accession>
<evidence type="ECO:0000313" key="3">
    <source>
        <dbReference type="EMBL" id="GMF10633.1"/>
    </source>
</evidence>
<keyword evidence="2" id="KW-0732">Signal</keyword>
<dbReference type="OrthoDB" id="125231at2759"/>
<feature type="region of interest" description="Disordered" evidence="1">
    <location>
        <begin position="27"/>
        <end position="73"/>
    </location>
</feature>
<sequence>MSSRRMVLALWCVVIAQQTLTHLVHARSSNSTTTATASTTDTPTVTTAAPLTSSSTSANETETPAGTVAAATTTTTTTTAPSVDTAYICSGDEIARLTKLNKNNPYLQSQCTDTAGISSYVFPFNGELSYAQMVAMSSISECEYYFRAVLLVQLQECVDANVYIRTTAETILQLGATSGSAPTEAEVNAAIAVRRTYNLALRDGDGSATYSSTSGASALSWNIEGDTIDTTASANTTGQLLLSTDLHVIGTYYASLDSSASTTSTVQDSRTPGQSTDSANAASRESMTWLLALVVACTALMLHPSC</sequence>
<evidence type="ECO:0000256" key="1">
    <source>
        <dbReference type="SAM" id="MobiDB-lite"/>
    </source>
</evidence>
<proteinExistence type="predicted"/>
<dbReference type="Proteomes" id="UP001165083">
    <property type="component" value="Unassembled WGS sequence"/>
</dbReference>
<comment type="caution">
    <text evidence="3">The sequence shown here is derived from an EMBL/GenBank/DDBJ whole genome shotgun (WGS) entry which is preliminary data.</text>
</comment>
<gene>
    <name evidence="3" type="ORF">Plil01_000141600</name>
</gene>
<evidence type="ECO:0000313" key="4">
    <source>
        <dbReference type="Proteomes" id="UP001165083"/>
    </source>
</evidence>
<keyword evidence="4" id="KW-1185">Reference proteome</keyword>
<feature type="compositionally biased region" description="Low complexity" evidence="1">
    <location>
        <begin position="28"/>
        <end position="73"/>
    </location>
</feature>
<organism evidence="3 4">
    <name type="scientific">Phytophthora lilii</name>
    <dbReference type="NCBI Taxonomy" id="2077276"/>
    <lineage>
        <taxon>Eukaryota</taxon>
        <taxon>Sar</taxon>
        <taxon>Stramenopiles</taxon>
        <taxon>Oomycota</taxon>
        <taxon>Peronosporomycetes</taxon>
        <taxon>Peronosporales</taxon>
        <taxon>Peronosporaceae</taxon>
        <taxon>Phytophthora</taxon>
    </lineage>
</organism>